<dbReference type="InterPro" id="IPR044862">
    <property type="entry name" value="Pro_4_hyd_alph_FE2OG_OXY"/>
</dbReference>
<organism evidence="2 3">
    <name type="scientific">Armillaria borealis</name>
    <dbReference type="NCBI Taxonomy" id="47425"/>
    <lineage>
        <taxon>Eukaryota</taxon>
        <taxon>Fungi</taxon>
        <taxon>Dikarya</taxon>
        <taxon>Basidiomycota</taxon>
        <taxon>Agaricomycotina</taxon>
        <taxon>Agaricomycetes</taxon>
        <taxon>Agaricomycetidae</taxon>
        <taxon>Agaricales</taxon>
        <taxon>Marasmiineae</taxon>
        <taxon>Physalacriaceae</taxon>
        <taxon>Armillaria</taxon>
    </lineage>
</organism>
<reference evidence="2" key="1">
    <citation type="submission" date="2023-06" db="EMBL/GenBank/DDBJ databases">
        <authorList>
            <consortium name="Lawrence Berkeley National Laboratory"/>
            <person name="Ahrendt S."/>
            <person name="Sahu N."/>
            <person name="Indic B."/>
            <person name="Wong-Bajracharya J."/>
            <person name="Merenyi Z."/>
            <person name="Ke H.-M."/>
            <person name="Monk M."/>
            <person name="Kocsube S."/>
            <person name="Drula E."/>
            <person name="Lipzen A."/>
            <person name="Balint B."/>
            <person name="Henrissat B."/>
            <person name="Andreopoulos B."/>
            <person name="Martin F.M."/>
            <person name="Harder C.B."/>
            <person name="Rigling D."/>
            <person name="Ford K.L."/>
            <person name="Foster G.D."/>
            <person name="Pangilinan J."/>
            <person name="Papanicolaou A."/>
            <person name="Barry K."/>
            <person name="LaButti K."/>
            <person name="Viragh M."/>
            <person name="Koriabine M."/>
            <person name="Yan M."/>
            <person name="Riley R."/>
            <person name="Champramary S."/>
            <person name="Plett K.L."/>
            <person name="Tsai I.J."/>
            <person name="Slot J."/>
            <person name="Sipos G."/>
            <person name="Plett J."/>
            <person name="Nagy L.G."/>
            <person name="Grigoriev I.V."/>
        </authorList>
    </citation>
    <scope>NUCLEOTIDE SEQUENCE</scope>
    <source>
        <strain evidence="2">FPL87.14</strain>
    </source>
</reference>
<feature type="domain" description="Fe2OG dioxygenase" evidence="1">
    <location>
        <begin position="207"/>
        <end position="313"/>
    </location>
</feature>
<gene>
    <name evidence="2" type="ORF">EV421DRAFT_2022219</name>
</gene>
<dbReference type="PANTHER" id="PTHR33099:SF11">
    <property type="entry name" value="FE2OG DIOXYGENASE DOMAIN-CONTAINING PROTEIN"/>
    <property type="match status" value="1"/>
</dbReference>
<evidence type="ECO:0000313" key="2">
    <source>
        <dbReference type="EMBL" id="KAK0436107.1"/>
    </source>
</evidence>
<comment type="caution">
    <text evidence="2">The sequence shown here is derived from an EMBL/GenBank/DDBJ whole genome shotgun (WGS) entry which is preliminary data.</text>
</comment>
<dbReference type="InterPro" id="IPR005123">
    <property type="entry name" value="Oxoglu/Fe-dep_dioxygenase_dom"/>
</dbReference>
<evidence type="ECO:0000259" key="1">
    <source>
        <dbReference type="PROSITE" id="PS51471"/>
    </source>
</evidence>
<accession>A0AA39J676</accession>
<dbReference type="Pfam" id="PF13640">
    <property type="entry name" value="2OG-FeII_Oxy_3"/>
    <property type="match status" value="1"/>
</dbReference>
<keyword evidence="3" id="KW-1185">Reference proteome</keyword>
<dbReference type="Gene3D" id="2.60.120.620">
    <property type="entry name" value="q2cbj1_9rhob like domain"/>
    <property type="match status" value="1"/>
</dbReference>
<dbReference type="PANTHER" id="PTHR33099">
    <property type="entry name" value="FE2OG DIOXYGENASE DOMAIN-CONTAINING PROTEIN"/>
    <property type="match status" value="1"/>
</dbReference>
<protein>
    <recommendedName>
        <fullName evidence="1">Fe2OG dioxygenase domain-containing protein</fullName>
    </recommendedName>
</protein>
<dbReference type="Proteomes" id="UP001175226">
    <property type="component" value="Unassembled WGS sequence"/>
</dbReference>
<dbReference type="EMBL" id="JAUEPT010000057">
    <property type="protein sequence ID" value="KAK0436107.1"/>
    <property type="molecule type" value="Genomic_DNA"/>
</dbReference>
<sequence>MSLRKILARRVPPAGPSRARYHFLVAAYRMSTIKEPEHPVLVCMDLNAQMKNQAIRQPGVIFNSPVIEALNNVASHPFVSFTLGDHFSGAKFMGSGETSFGTVGNPDIVEAVLIRLLTFTQCETLGKKFSWILLLVSLDYIDAIRSKSTTSSFGKGDQTVTDTTYRNGYEVNADDIKCPPGYQYPSFDRIRSDLKDTLGATLFFGKEIDVRLYKLALYDEGGHFDWHRDSTHGDDHHGTVLVALNTAWKGGALRLRHSGEETVVNLQPKVIEVDQEPQPEIYLKAVAFYTDVEHKVEPVTEGVRLVLQYDVFVSEQSSRSSTPDPYLEDSGESFLDGVALHSSMGYHDHDKELQAPSGLSKESSLSALVEAIHEIIDDGTEEVGISLRHLYRQASIRKEYLKGIDGIIYARLSEVFDVELVPVIMEETSVEDQTSPRKFWEDPFWDSYHQTFELRSFNSVLESQHSVKGCHCSLTFTAAANKADLLVPFFFRLIITVPTATHLGFMEMNPTGRCSGMIGPFRVRETLTGGISPADTKEKYDDLLVQSDHYKDEDGGIFADQWNMSLERHQRSPEVTLSAFSETGQEESTIPVWRQRSYTGRMVISSALANTPCADLGITGVLEKLNATLGTSDSYTLDRYPTLNSFLDSCIEQNYDFGTVYAHFRYCSSWDFIATIEDKLCEGKVEDRKMRREVLLDGRISKKNVPPRRVWDLFANRVVPYWVGCLHPSTLSAISHAWMDAKDREDVWTGINGYQWPVPMPKDADLNLVRIEMLNIGAEFAWLDVLCLRQKYDVREDHLEEDRCREDLRVEEWKLDVPTIGYVYGHCRPVVYYLSGLGRPLRLTPGFFDNRCWFNRAWTLQEIGPRYRMIIAGDTGDKNVRAMFRKRLTSIRFMDAAGASLSQMRKRVSTNPIDKVAGLVYRLDPRYIPVYDAMQSEESAWIELVNAMTYSSRAQLLFGCPEPGNGSKCWRPSWTQVMDASLLDHFPSGGQVGRTEETDIDWYEGPCIESAYVRGLADTTNNQSRSGDFTVTDHSGVLHTIEIHANHKYPIPDDSYTLLYAGYRYTNYTSCVIGRRGQDRKFQKLSVVEMACALWGNNMKEMKELSRLDILKDNIKMILC</sequence>
<dbReference type="PROSITE" id="PS51471">
    <property type="entry name" value="FE2OG_OXY"/>
    <property type="match status" value="1"/>
</dbReference>
<proteinExistence type="predicted"/>
<evidence type="ECO:0000313" key="3">
    <source>
        <dbReference type="Proteomes" id="UP001175226"/>
    </source>
</evidence>
<name>A0AA39J676_9AGAR</name>
<dbReference type="AlphaFoldDB" id="A0AA39J676"/>